<dbReference type="Gene3D" id="2.170.120.20">
    <property type="entry name" value="Ribosomal protein L25, beta domain"/>
    <property type="match status" value="1"/>
</dbReference>
<dbReference type="EMBL" id="BJYY01000014">
    <property type="protein sequence ID" value="GEO34629.1"/>
    <property type="molecule type" value="Genomic_DNA"/>
</dbReference>
<keyword evidence="10" id="KW-1185">Reference proteome</keyword>
<comment type="subunit">
    <text evidence="5">Part of the 50S ribosomal subunit; part of the 5S rRNA/L5/L18/L25 subcomplex. Contacts the 5S rRNA. Binds to the 5S rRNA independently of L5 and L18.</text>
</comment>
<dbReference type="Proteomes" id="UP000321181">
    <property type="component" value="Unassembled WGS sequence"/>
</dbReference>
<organism evidence="9 10">
    <name type="scientific">Cellulomonas aerilata</name>
    <dbReference type="NCBI Taxonomy" id="515326"/>
    <lineage>
        <taxon>Bacteria</taxon>
        <taxon>Bacillati</taxon>
        <taxon>Actinomycetota</taxon>
        <taxon>Actinomycetes</taxon>
        <taxon>Micrococcales</taxon>
        <taxon>Cellulomonadaceae</taxon>
        <taxon>Cellulomonas</taxon>
    </lineage>
</organism>
<feature type="domain" description="Large ribosomal subunit protein bL25 L25" evidence="7">
    <location>
        <begin position="6"/>
        <end position="92"/>
    </location>
</feature>
<dbReference type="OrthoDB" id="5242980at2"/>
<sequence length="211" mass="21774">MSETKLVATARTDFGKGAARRTRRAGLIPAVLYGHGTAPVHVSLPGHQTYLALKHSSNPLFEIDIDGTTQLALAKDVQRDPMRDEAIEHLDLLIVNRGEKVTVDVPVHVVGESAPGTIHVVESQTVTVEADATQLPEAIEVSVEGLVDGTQVTAGELVLPAGSTLVVAPEHVVVSISEPRGSAADEAADAEVAAEQSAASAAADAAAGDES</sequence>
<dbReference type="PANTHER" id="PTHR33284">
    <property type="entry name" value="RIBOSOMAL PROTEIN L25/GLN-TRNA SYNTHETASE, ANTI-CODON-BINDING DOMAIN-CONTAINING PROTEIN"/>
    <property type="match status" value="1"/>
</dbReference>
<dbReference type="GO" id="GO:0022625">
    <property type="term" value="C:cytosolic large ribosomal subunit"/>
    <property type="evidence" value="ECO:0007669"/>
    <property type="project" value="TreeGrafter"/>
</dbReference>
<protein>
    <recommendedName>
        <fullName evidence="5">Large ribosomal subunit protein bL25</fullName>
    </recommendedName>
    <alternativeName>
        <fullName evidence="5">General stress protein CTC</fullName>
    </alternativeName>
</protein>
<dbReference type="CDD" id="cd00495">
    <property type="entry name" value="Ribosomal_L25_TL5_CTC"/>
    <property type="match status" value="1"/>
</dbReference>
<comment type="function">
    <text evidence="5">This is one of the proteins that binds to the 5S RNA in the ribosome where it forms part of the central protuberance.</text>
</comment>
<comment type="similarity">
    <text evidence="5">Belongs to the bacterial ribosomal protein bL25 family. CTC subfamily.</text>
</comment>
<dbReference type="Gene3D" id="2.40.240.10">
    <property type="entry name" value="Ribosomal Protein L25, Chain P"/>
    <property type="match status" value="1"/>
</dbReference>
<dbReference type="SUPFAM" id="SSF50715">
    <property type="entry name" value="Ribosomal protein L25-like"/>
    <property type="match status" value="1"/>
</dbReference>
<keyword evidence="3 5" id="KW-0689">Ribosomal protein</keyword>
<dbReference type="GO" id="GO:0008097">
    <property type="term" value="F:5S rRNA binding"/>
    <property type="evidence" value="ECO:0007669"/>
    <property type="project" value="InterPro"/>
</dbReference>
<dbReference type="GO" id="GO:0006412">
    <property type="term" value="P:translation"/>
    <property type="evidence" value="ECO:0007669"/>
    <property type="project" value="UniProtKB-UniRule"/>
</dbReference>
<evidence type="ECO:0000313" key="10">
    <source>
        <dbReference type="Proteomes" id="UP000321181"/>
    </source>
</evidence>
<gene>
    <name evidence="5 9" type="primary">rplY</name>
    <name evidence="5" type="synonym">ctc</name>
    <name evidence="9" type="ORF">CAE01nite_23540</name>
</gene>
<evidence type="ECO:0000256" key="1">
    <source>
        <dbReference type="ARBA" id="ARBA00022730"/>
    </source>
</evidence>
<dbReference type="Pfam" id="PF01386">
    <property type="entry name" value="Ribosomal_L25p"/>
    <property type="match status" value="1"/>
</dbReference>
<dbReference type="InterPro" id="IPR020930">
    <property type="entry name" value="Ribosomal_uL5_bac-type"/>
</dbReference>
<evidence type="ECO:0000259" key="8">
    <source>
        <dbReference type="Pfam" id="PF14693"/>
    </source>
</evidence>
<dbReference type="InterPro" id="IPR029751">
    <property type="entry name" value="Ribosomal_L25_dom"/>
</dbReference>
<keyword evidence="1 5" id="KW-0699">rRNA-binding</keyword>
<reference evidence="9 10" key="1">
    <citation type="submission" date="2019-07" db="EMBL/GenBank/DDBJ databases">
        <title>Whole genome shotgun sequence of Cellulomonas aerilata NBRC 106308.</title>
        <authorList>
            <person name="Hosoyama A."/>
            <person name="Uohara A."/>
            <person name="Ohji S."/>
            <person name="Ichikawa N."/>
        </authorList>
    </citation>
    <scope>NUCLEOTIDE SEQUENCE [LARGE SCALE GENOMIC DNA]</scope>
    <source>
        <strain evidence="9 10">NBRC 106308</strain>
    </source>
</reference>
<keyword evidence="4 5" id="KW-0687">Ribonucleoprotein</keyword>
<keyword evidence="2 5" id="KW-0694">RNA-binding</keyword>
<dbReference type="Pfam" id="PF14693">
    <property type="entry name" value="Ribosomal_TL5_C"/>
    <property type="match status" value="1"/>
</dbReference>
<evidence type="ECO:0000256" key="6">
    <source>
        <dbReference type="SAM" id="MobiDB-lite"/>
    </source>
</evidence>
<feature type="region of interest" description="Disordered" evidence="6">
    <location>
        <begin position="179"/>
        <end position="211"/>
    </location>
</feature>
<dbReference type="PANTHER" id="PTHR33284:SF1">
    <property type="entry name" value="RIBOSOMAL PROTEIN L25_GLN-TRNA SYNTHETASE, ANTI-CODON-BINDING DOMAIN-CONTAINING PROTEIN"/>
    <property type="match status" value="1"/>
</dbReference>
<dbReference type="AlphaFoldDB" id="A0A512DDT4"/>
<dbReference type="InterPro" id="IPR037121">
    <property type="entry name" value="Ribosomal_bL25_C"/>
</dbReference>
<dbReference type="InterPro" id="IPR020056">
    <property type="entry name" value="Rbsml_bL25/Gln-tRNA_synth_N"/>
</dbReference>
<dbReference type="NCBIfam" id="NF004131">
    <property type="entry name" value="PRK05618.2-1"/>
    <property type="match status" value="1"/>
</dbReference>
<dbReference type="InterPro" id="IPR020057">
    <property type="entry name" value="Ribosomal_bL25_b-dom"/>
</dbReference>
<name>A0A512DDT4_9CELL</name>
<dbReference type="RefSeq" id="WP_146904547.1">
    <property type="nucleotide sequence ID" value="NZ_BAAARM010000004.1"/>
</dbReference>
<comment type="caution">
    <text evidence="9">The sequence shown here is derived from an EMBL/GenBank/DDBJ whole genome shotgun (WGS) entry which is preliminary data.</text>
</comment>
<dbReference type="HAMAP" id="MF_01334">
    <property type="entry name" value="Ribosomal_bL25_CTC"/>
    <property type="match status" value="1"/>
</dbReference>
<proteinExistence type="inferred from homology"/>
<evidence type="ECO:0000313" key="9">
    <source>
        <dbReference type="EMBL" id="GEO34629.1"/>
    </source>
</evidence>
<feature type="domain" description="Large ribosomal subunit protein bL25 beta" evidence="8">
    <location>
        <begin position="100"/>
        <end position="180"/>
    </location>
</feature>
<evidence type="ECO:0000256" key="3">
    <source>
        <dbReference type="ARBA" id="ARBA00022980"/>
    </source>
</evidence>
<dbReference type="GO" id="GO:0003735">
    <property type="term" value="F:structural constituent of ribosome"/>
    <property type="evidence" value="ECO:0007669"/>
    <property type="project" value="InterPro"/>
</dbReference>
<accession>A0A512DDT4</accession>
<feature type="compositionally biased region" description="Low complexity" evidence="6">
    <location>
        <begin position="182"/>
        <end position="211"/>
    </location>
</feature>
<dbReference type="InterPro" id="IPR001021">
    <property type="entry name" value="Ribosomal_bL25_long"/>
</dbReference>
<dbReference type="InterPro" id="IPR011035">
    <property type="entry name" value="Ribosomal_bL25/Gln-tRNA_synth"/>
</dbReference>
<dbReference type="NCBIfam" id="TIGR00731">
    <property type="entry name" value="bL25_bact_ctc"/>
    <property type="match status" value="1"/>
</dbReference>
<evidence type="ECO:0000256" key="4">
    <source>
        <dbReference type="ARBA" id="ARBA00023274"/>
    </source>
</evidence>
<evidence type="ECO:0000259" key="7">
    <source>
        <dbReference type="Pfam" id="PF01386"/>
    </source>
</evidence>
<evidence type="ECO:0000256" key="5">
    <source>
        <dbReference type="HAMAP-Rule" id="MF_01334"/>
    </source>
</evidence>
<evidence type="ECO:0000256" key="2">
    <source>
        <dbReference type="ARBA" id="ARBA00022884"/>
    </source>
</evidence>